<dbReference type="PROSITE" id="PS50011">
    <property type="entry name" value="PROTEIN_KINASE_DOM"/>
    <property type="match status" value="1"/>
</dbReference>
<feature type="domain" description="Protein kinase" evidence="3">
    <location>
        <begin position="76"/>
        <end position="452"/>
    </location>
</feature>
<reference evidence="5" key="1">
    <citation type="journal article" date="2016" name="Nat. Commun.">
        <title>The Gonium pectorale genome demonstrates co-option of cell cycle regulation during the evolution of multicellularity.</title>
        <authorList>
            <person name="Hanschen E.R."/>
            <person name="Marriage T.N."/>
            <person name="Ferris P.J."/>
            <person name="Hamaji T."/>
            <person name="Toyoda A."/>
            <person name="Fujiyama A."/>
            <person name="Neme R."/>
            <person name="Noguchi H."/>
            <person name="Minakuchi Y."/>
            <person name="Suzuki M."/>
            <person name="Kawai-Toyooka H."/>
            <person name="Smith D.R."/>
            <person name="Sparks H."/>
            <person name="Anderson J."/>
            <person name="Bakaric R."/>
            <person name="Luria V."/>
            <person name="Karger A."/>
            <person name="Kirschner M.W."/>
            <person name="Durand P.M."/>
            <person name="Michod R.E."/>
            <person name="Nozaki H."/>
            <person name="Olson B.J."/>
        </authorList>
    </citation>
    <scope>NUCLEOTIDE SEQUENCE [LARGE SCALE GENOMIC DNA]</scope>
    <source>
        <strain evidence="5">NIES-2863</strain>
    </source>
</reference>
<dbReference type="AlphaFoldDB" id="A0A150GWW1"/>
<dbReference type="InterPro" id="IPR008266">
    <property type="entry name" value="Tyr_kinase_AS"/>
</dbReference>
<dbReference type="Gene3D" id="1.10.510.10">
    <property type="entry name" value="Transferase(Phosphotransferase) domain 1"/>
    <property type="match status" value="1"/>
</dbReference>
<keyword evidence="5" id="KW-1185">Reference proteome</keyword>
<dbReference type="EMBL" id="LSYV01000006">
    <property type="protein sequence ID" value="KXZ54294.1"/>
    <property type="molecule type" value="Genomic_DNA"/>
</dbReference>
<evidence type="ECO:0000313" key="4">
    <source>
        <dbReference type="EMBL" id="KXZ54294.1"/>
    </source>
</evidence>
<feature type="region of interest" description="Disordered" evidence="2">
    <location>
        <begin position="488"/>
        <end position="512"/>
    </location>
</feature>
<dbReference type="PROSITE" id="PS00107">
    <property type="entry name" value="PROTEIN_KINASE_ATP"/>
    <property type="match status" value="1"/>
</dbReference>
<evidence type="ECO:0000259" key="3">
    <source>
        <dbReference type="PROSITE" id="PS50011"/>
    </source>
</evidence>
<protein>
    <recommendedName>
        <fullName evidence="3">Protein kinase domain-containing protein</fullName>
    </recommendedName>
</protein>
<gene>
    <name evidence="4" type="ORF">GPECTOR_5g380</name>
</gene>
<evidence type="ECO:0000256" key="2">
    <source>
        <dbReference type="SAM" id="MobiDB-lite"/>
    </source>
</evidence>
<dbReference type="InterPro" id="IPR051681">
    <property type="entry name" value="Ser/Thr_Kinases-Pseudokinases"/>
</dbReference>
<sequence>MAAGCAATYMDFVAASSCGGDSLQESPFGEGTSRPFSVEFHGLGVDAGNDSSGPLSLSGLPRQLRFTSAANLALEVQDLQPLGRGGYGMVLAGNWRQEGRVAVKVLLSDEERWMESCYKEAVLSKLLAHPNVLQTYDFQAAVLTEADCVRARASWERQQQMLQQQMLQQQMQGQGVLAPGLHGAAAPRPDARADSFELLPLPSAGCGPVDALGTARGGGCSGATDLWQVLFMLGARPGQFVTLIVMEYAEVGTLQRAVVSGAFRENGRLSKWAALRSLLVTAKEIAGGMCLLHSYKIIHGDLSATNVMLRCSRIDKRGFVAKVADFGLSKVTTAGVARTDDWAGQAQYMAPEVLDHEARLASDVYAFGVLLFEMAAGRKAFAEYQPAQILAGRLAGDLLLEWPPDAPPQLRALAERCMQREPEARPSFREVVEELRRQDAEAKAQHRQHALRRRATAEGVSAAAAMLAGALGPGSGIGGVSGMPPLRPHRLAAASPSVSTPFSSSTPPPPFDAVTPPGPPSLSCSPCNLGIAPTEGSSVFSAHHLPLVFNLPVAMGLGMGIQLPTQAHLPLQTAMPMPQLPMHLPMHTHTHNSSDSAQLLSALASGGLTGGANILTGGANILTGGGMYPVAGSAVAVSAAATASMTLLGYPGSSSDGVGLRSCGVGAVTAAASTSTETRAAFLAPDLPLLYSVMPLFPRTASGQQARQLEPIASGEQLLGAGCDRPSSP</sequence>
<dbReference type="PANTHER" id="PTHR44329">
    <property type="entry name" value="SERINE/THREONINE-PROTEIN KINASE TNNI3K-RELATED"/>
    <property type="match status" value="1"/>
</dbReference>
<proteinExistence type="predicted"/>
<dbReference type="OrthoDB" id="1711006at2759"/>
<name>A0A150GWW1_GONPE</name>
<dbReference type="GO" id="GO:0005524">
    <property type="term" value="F:ATP binding"/>
    <property type="evidence" value="ECO:0007669"/>
    <property type="project" value="UniProtKB-UniRule"/>
</dbReference>
<comment type="caution">
    <text evidence="4">The sequence shown here is derived from an EMBL/GenBank/DDBJ whole genome shotgun (WGS) entry which is preliminary data.</text>
</comment>
<accession>A0A150GWW1</accession>
<evidence type="ECO:0000256" key="1">
    <source>
        <dbReference type="PROSITE-ProRule" id="PRU10141"/>
    </source>
</evidence>
<dbReference type="Proteomes" id="UP000075714">
    <property type="component" value="Unassembled WGS sequence"/>
</dbReference>
<dbReference type="SUPFAM" id="SSF56112">
    <property type="entry name" value="Protein kinase-like (PK-like)"/>
    <property type="match status" value="1"/>
</dbReference>
<dbReference type="STRING" id="33097.A0A150GWW1"/>
<feature type="compositionally biased region" description="Low complexity" evidence="2">
    <location>
        <begin position="495"/>
        <end position="505"/>
    </location>
</feature>
<dbReference type="InterPro" id="IPR000719">
    <property type="entry name" value="Prot_kinase_dom"/>
</dbReference>
<dbReference type="InterPro" id="IPR011009">
    <property type="entry name" value="Kinase-like_dom_sf"/>
</dbReference>
<feature type="binding site" evidence="1">
    <location>
        <position position="104"/>
    </location>
    <ligand>
        <name>ATP</name>
        <dbReference type="ChEBI" id="CHEBI:30616"/>
    </ligand>
</feature>
<dbReference type="Pfam" id="PF07714">
    <property type="entry name" value="PK_Tyr_Ser-Thr"/>
    <property type="match status" value="1"/>
</dbReference>
<keyword evidence="1" id="KW-0067">ATP-binding</keyword>
<evidence type="ECO:0000313" key="5">
    <source>
        <dbReference type="Proteomes" id="UP000075714"/>
    </source>
</evidence>
<organism evidence="4 5">
    <name type="scientific">Gonium pectorale</name>
    <name type="common">Green alga</name>
    <dbReference type="NCBI Taxonomy" id="33097"/>
    <lineage>
        <taxon>Eukaryota</taxon>
        <taxon>Viridiplantae</taxon>
        <taxon>Chlorophyta</taxon>
        <taxon>core chlorophytes</taxon>
        <taxon>Chlorophyceae</taxon>
        <taxon>CS clade</taxon>
        <taxon>Chlamydomonadales</taxon>
        <taxon>Volvocaceae</taxon>
        <taxon>Gonium</taxon>
    </lineage>
</organism>
<dbReference type="GO" id="GO:0004674">
    <property type="term" value="F:protein serine/threonine kinase activity"/>
    <property type="evidence" value="ECO:0007669"/>
    <property type="project" value="TreeGrafter"/>
</dbReference>
<dbReference type="InterPro" id="IPR017441">
    <property type="entry name" value="Protein_kinase_ATP_BS"/>
</dbReference>
<dbReference type="Gene3D" id="3.30.200.20">
    <property type="entry name" value="Phosphorylase Kinase, domain 1"/>
    <property type="match status" value="1"/>
</dbReference>
<dbReference type="PROSITE" id="PS00109">
    <property type="entry name" value="PROTEIN_KINASE_TYR"/>
    <property type="match status" value="1"/>
</dbReference>
<keyword evidence="1" id="KW-0547">Nucleotide-binding</keyword>
<dbReference type="InterPro" id="IPR001245">
    <property type="entry name" value="Ser-Thr/Tyr_kinase_cat_dom"/>
</dbReference>